<keyword evidence="3" id="KW-0964">Secreted</keyword>
<evidence type="ECO:0000256" key="5">
    <source>
        <dbReference type="ARBA" id="ARBA00023211"/>
    </source>
</evidence>
<dbReference type="CDD" id="cd02241">
    <property type="entry name" value="cupin_OxOx"/>
    <property type="match status" value="1"/>
</dbReference>
<dbReference type="InterPro" id="IPR001929">
    <property type="entry name" value="Germin"/>
</dbReference>
<evidence type="ECO:0000256" key="2">
    <source>
        <dbReference type="ARBA" id="ARBA00007456"/>
    </source>
</evidence>
<dbReference type="OrthoDB" id="1921208at2759"/>
<evidence type="ECO:0000259" key="7">
    <source>
        <dbReference type="SMART" id="SM00835"/>
    </source>
</evidence>
<evidence type="ECO:0000256" key="3">
    <source>
        <dbReference type="ARBA" id="ARBA00022525"/>
    </source>
</evidence>
<feature type="chain" id="PRO_5017650919" description="Cupin type-1 domain-containing protein" evidence="6">
    <location>
        <begin position="19"/>
        <end position="306"/>
    </location>
</feature>
<dbReference type="InterPro" id="IPR011051">
    <property type="entry name" value="RmlC_Cupin_sf"/>
</dbReference>
<sequence length="306" mass="31302">MHSSFALVAAVMASSAAAAPYWNAGSNSNSTSTAVAGWATAPAAISSVAVSSVARGSDATATAVETGAAATSAATSAAITAAAGTTTAAAPPPANTGLDLTQQLFLADTAADRFALLPDNKDFVFNFDNPALFGKGGKGGDLIAANRKTFPALVGSGSGMAVGFLGPCGFNTPHVHLRGTELQIVVEGRIVTEMLPENGVNDANGKRRVITNTLHPFELTPFYQGSVHTQFNPDCTNTTFIAGFNNEDFGTGQVPDELFAFTDDVVSAAFGQAIDGAEVDKFRAAIPASIALGVEQCLKKCHISKR</sequence>
<dbReference type="Gene3D" id="2.60.120.10">
    <property type="entry name" value="Jelly Rolls"/>
    <property type="match status" value="1"/>
</dbReference>
<keyword evidence="5" id="KW-0464">Manganese</keyword>
<evidence type="ECO:0000256" key="1">
    <source>
        <dbReference type="ARBA" id="ARBA00004613"/>
    </source>
</evidence>
<accession>A0A3E2H0I8</accession>
<keyword evidence="4" id="KW-0479">Metal-binding</keyword>
<dbReference type="OMA" id="ECLKKCN"/>
<dbReference type="InterPro" id="IPR014710">
    <property type="entry name" value="RmlC-like_jellyroll"/>
</dbReference>
<protein>
    <recommendedName>
        <fullName evidence="7">Cupin type-1 domain-containing protein</fullName>
    </recommendedName>
</protein>
<dbReference type="InterPro" id="IPR006045">
    <property type="entry name" value="Cupin_1"/>
</dbReference>
<feature type="signal peptide" evidence="6">
    <location>
        <begin position="1"/>
        <end position="18"/>
    </location>
</feature>
<dbReference type="SUPFAM" id="SSF51182">
    <property type="entry name" value="RmlC-like cupins"/>
    <property type="match status" value="1"/>
</dbReference>
<keyword evidence="6" id="KW-0732">Signal</keyword>
<dbReference type="EMBL" id="NCSJ02000234">
    <property type="protein sequence ID" value="RFU26878.1"/>
    <property type="molecule type" value="Genomic_DNA"/>
</dbReference>
<comment type="similarity">
    <text evidence="2">Belongs to the germin family.</text>
</comment>
<feature type="non-terminal residue" evidence="8">
    <location>
        <position position="1"/>
    </location>
</feature>
<comment type="subcellular location">
    <subcellularLocation>
        <location evidence="1">Secreted</location>
    </subcellularLocation>
</comment>
<dbReference type="STRING" id="5539.A0A3E2H0I8"/>
<name>A0A3E2H0I8_SCYLI</name>
<dbReference type="Pfam" id="PF00190">
    <property type="entry name" value="Cupin_1"/>
    <property type="match status" value="1"/>
</dbReference>
<feature type="non-terminal residue" evidence="8">
    <location>
        <position position="306"/>
    </location>
</feature>
<evidence type="ECO:0000313" key="8">
    <source>
        <dbReference type="EMBL" id="RFU26878.1"/>
    </source>
</evidence>
<organism evidence="8 9">
    <name type="scientific">Scytalidium lignicola</name>
    <name type="common">Hyphomycete</name>
    <dbReference type="NCBI Taxonomy" id="5539"/>
    <lineage>
        <taxon>Eukaryota</taxon>
        <taxon>Fungi</taxon>
        <taxon>Dikarya</taxon>
        <taxon>Ascomycota</taxon>
        <taxon>Pezizomycotina</taxon>
        <taxon>Leotiomycetes</taxon>
        <taxon>Leotiomycetes incertae sedis</taxon>
        <taxon>Scytalidium</taxon>
    </lineage>
</organism>
<dbReference type="GO" id="GO:0005576">
    <property type="term" value="C:extracellular region"/>
    <property type="evidence" value="ECO:0007669"/>
    <property type="project" value="UniProtKB-SubCell"/>
</dbReference>
<evidence type="ECO:0000256" key="6">
    <source>
        <dbReference type="SAM" id="SignalP"/>
    </source>
</evidence>
<dbReference type="SMART" id="SM00835">
    <property type="entry name" value="Cupin_1"/>
    <property type="match status" value="1"/>
</dbReference>
<dbReference type="PANTHER" id="PTHR31238">
    <property type="entry name" value="GERMIN-LIKE PROTEIN SUBFAMILY 3 MEMBER 3"/>
    <property type="match status" value="1"/>
</dbReference>
<dbReference type="Proteomes" id="UP000258309">
    <property type="component" value="Unassembled WGS sequence"/>
</dbReference>
<comment type="caution">
    <text evidence="8">The sequence shown here is derived from an EMBL/GenBank/DDBJ whole genome shotgun (WGS) entry which is preliminary data.</text>
</comment>
<evidence type="ECO:0000313" key="9">
    <source>
        <dbReference type="Proteomes" id="UP000258309"/>
    </source>
</evidence>
<keyword evidence="9" id="KW-1185">Reference proteome</keyword>
<proteinExistence type="inferred from homology"/>
<dbReference type="GO" id="GO:0030145">
    <property type="term" value="F:manganese ion binding"/>
    <property type="evidence" value="ECO:0007669"/>
    <property type="project" value="InterPro"/>
</dbReference>
<feature type="domain" description="Cupin type-1" evidence="7">
    <location>
        <begin position="130"/>
        <end position="280"/>
    </location>
</feature>
<dbReference type="AlphaFoldDB" id="A0A3E2H0I8"/>
<evidence type="ECO:0000256" key="4">
    <source>
        <dbReference type="ARBA" id="ARBA00022723"/>
    </source>
</evidence>
<reference evidence="8 9" key="1">
    <citation type="submission" date="2018-05" db="EMBL/GenBank/DDBJ databases">
        <title>Draft genome sequence of Scytalidium lignicola DSM 105466, a ubiquitous saprotrophic fungus.</title>
        <authorList>
            <person name="Buettner E."/>
            <person name="Gebauer A.M."/>
            <person name="Hofrichter M."/>
            <person name="Liers C."/>
            <person name="Kellner H."/>
        </authorList>
    </citation>
    <scope>NUCLEOTIDE SEQUENCE [LARGE SCALE GENOMIC DNA]</scope>
    <source>
        <strain evidence="8 9">DSM 105466</strain>
    </source>
</reference>
<gene>
    <name evidence="8" type="ORF">B7463_g9449</name>
</gene>